<evidence type="ECO:0000256" key="1">
    <source>
        <dbReference type="SAM" id="MobiDB-lite"/>
    </source>
</evidence>
<proteinExistence type="predicted"/>
<dbReference type="EMBL" id="KN831974">
    <property type="protein sequence ID" value="KIO03849.1"/>
    <property type="molecule type" value="Genomic_DNA"/>
</dbReference>
<reference evidence="2 3" key="1">
    <citation type="submission" date="2014-04" db="EMBL/GenBank/DDBJ databases">
        <authorList>
            <consortium name="DOE Joint Genome Institute"/>
            <person name="Kuo A."/>
            <person name="Kohler A."/>
            <person name="Costa M.D."/>
            <person name="Nagy L.G."/>
            <person name="Floudas D."/>
            <person name="Copeland A."/>
            <person name="Barry K.W."/>
            <person name="Cichocki N."/>
            <person name="Veneault-Fourrey C."/>
            <person name="LaButti K."/>
            <person name="Lindquist E.A."/>
            <person name="Lipzen A."/>
            <person name="Lundell T."/>
            <person name="Morin E."/>
            <person name="Murat C."/>
            <person name="Sun H."/>
            <person name="Tunlid A."/>
            <person name="Henrissat B."/>
            <person name="Grigoriev I.V."/>
            <person name="Hibbett D.S."/>
            <person name="Martin F."/>
            <person name="Nordberg H.P."/>
            <person name="Cantor M.N."/>
            <person name="Hua S.X."/>
        </authorList>
    </citation>
    <scope>NUCLEOTIDE SEQUENCE [LARGE SCALE GENOMIC DNA]</scope>
    <source>
        <strain evidence="2 3">Marx 270</strain>
    </source>
</reference>
<feature type="region of interest" description="Disordered" evidence="1">
    <location>
        <begin position="89"/>
        <end position="119"/>
    </location>
</feature>
<protein>
    <submittedName>
        <fullName evidence="2">Uncharacterized protein</fullName>
    </submittedName>
</protein>
<evidence type="ECO:0000313" key="2">
    <source>
        <dbReference type="EMBL" id="KIO03849.1"/>
    </source>
</evidence>
<dbReference type="InParanoid" id="A0A0C3P8Q2"/>
<evidence type="ECO:0000313" key="3">
    <source>
        <dbReference type="Proteomes" id="UP000054217"/>
    </source>
</evidence>
<dbReference type="Proteomes" id="UP000054217">
    <property type="component" value="Unassembled WGS sequence"/>
</dbReference>
<reference evidence="3" key="2">
    <citation type="submission" date="2015-01" db="EMBL/GenBank/DDBJ databases">
        <title>Evolutionary Origins and Diversification of the Mycorrhizal Mutualists.</title>
        <authorList>
            <consortium name="DOE Joint Genome Institute"/>
            <consortium name="Mycorrhizal Genomics Consortium"/>
            <person name="Kohler A."/>
            <person name="Kuo A."/>
            <person name="Nagy L.G."/>
            <person name="Floudas D."/>
            <person name="Copeland A."/>
            <person name="Barry K.W."/>
            <person name="Cichocki N."/>
            <person name="Veneault-Fourrey C."/>
            <person name="LaButti K."/>
            <person name="Lindquist E.A."/>
            <person name="Lipzen A."/>
            <person name="Lundell T."/>
            <person name="Morin E."/>
            <person name="Murat C."/>
            <person name="Riley R."/>
            <person name="Ohm R."/>
            <person name="Sun H."/>
            <person name="Tunlid A."/>
            <person name="Henrissat B."/>
            <person name="Grigoriev I.V."/>
            <person name="Hibbett D.S."/>
            <person name="Martin F."/>
        </authorList>
    </citation>
    <scope>NUCLEOTIDE SEQUENCE [LARGE SCALE GENOMIC DNA]</scope>
    <source>
        <strain evidence="3">Marx 270</strain>
    </source>
</reference>
<gene>
    <name evidence="2" type="ORF">M404DRAFT_26820</name>
</gene>
<accession>A0A0C3P8Q2</accession>
<sequence length="119" mass="13941">MQLACHFSSLHSHLCLKAQLSHTLVSHFFIMPKLTNNPHLAVQPDFTSEKYHQAQECLVNDDVNHDAAAAQLALYWALNNDLEKEEWDHQVLQEQQEATEKERLEEEEQEMQQTKCKRE</sequence>
<dbReference type="AlphaFoldDB" id="A0A0C3P8Q2"/>
<name>A0A0C3P8Q2_PISTI</name>
<dbReference type="HOGENOM" id="CLU_2062433_0_0_1"/>
<keyword evidence="3" id="KW-1185">Reference proteome</keyword>
<organism evidence="2 3">
    <name type="scientific">Pisolithus tinctorius Marx 270</name>
    <dbReference type="NCBI Taxonomy" id="870435"/>
    <lineage>
        <taxon>Eukaryota</taxon>
        <taxon>Fungi</taxon>
        <taxon>Dikarya</taxon>
        <taxon>Basidiomycota</taxon>
        <taxon>Agaricomycotina</taxon>
        <taxon>Agaricomycetes</taxon>
        <taxon>Agaricomycetidae</taxon>
        <taxon>Boletales</taxon>
        <taxon>Sclerodermatineae</taxon>
        <taxon>Pisolithaceae</taxon>
        <taxon>Pisolithus</taxon>
    </lineage>
</organism>
<dbReference type="OrthoDB" id="2672960at2759"/>